<feature type="domain" description="Cupin type-2" evidence="1">
    <location>
        <begin position="94"/>
        <end position="144"/>
    </location>
</feature>
<comment type="caution">
    <text evidence="2">The sequence shown here is derived from an EMBL/GenBank/DDBJ whole genome shotgun (WGS) entry which is preliminary data.</text>
</comment>
<reference evidence="2" key="1">
    <citation type="submission" date="2020-07" db="EMBL/GenBank/DDBJ databases">
        <title>Draft Genome Sequence of a Deep-Sea Yeast, Naganishia (Cryptococcus) liquefaciens strain N6.</title>
        <authorList>
            <person name="Han Y.W."/>
            <person name="Kajitani R."/>
            <person name="Morimoto H."/>
            <person name="Parhat M."/>
            <person name="Tsubouchi H."/>
            <person name="Bakenova O."/>
            <person name="Ogata M."/>
            <person name="Argunhan B."/>
            <person name="Aoki R."/>
            <person name="Kajiwara S."/>
            <person name="Itoh T."/>
            <person name="Iwasaki H."/>
        </authorList>
    </citation>
    <scope>NUCLEOTIDE SEQUENCE</scope>
    <source>
        <strain evidence="2">N6</strain>
    </source>
</reference>
<evidence type="ECO:0000313" key="2">
    <source>
        <dbReference type="EMBL" id="GHJ86331.1"/>
    </source>
</evidence>
<dbReference type="Gene3D" id="2.60.120.10">
    <property type="entry name" value="Jelly Rolls"/>
    <property type="match status" value="2"/>
</dbReference>
<proteinExistence type="predicted"/>
<dbReference type="PANTHER" id="PTHR36440">
    <property type="entry name" value="PUTATIVE (AFU_ORTHOLOGUE AFUA_8G07350)-RELATED"/>
    <property type="match status" value="1"/>
</dbReference>
<dbReference type="Proteomes" id="UP000620104">
    <property type="component" value="Unassembled WGS sequence"/>
</dbReference>
<gene>
    <name evidence="2" type="ORF">NliqN6_2733</name>
</gene>
<dbReference type="AlphaFoldDB" id="A0A8H3TST6"/>
<dbReference type="EMBL" id="BLZA01000017">
    <property type="protein sequence ID" value="GHJ86331.1"/>
    <property type="molecule type" value="Genomic_DNA"/>
</dbReference>
<dbReference type="OrthoDB" id="2588190at2759"/>
<dbReference type="SUPFAM" id="SSF51182">
    <property type="entry name" value="RmlC-like cupins"/>
    <property type="match status" value="2"/>
</dbReference>
<dbReference type="Pfam" id="PF07883">
    <property type="entry name" value="Cupin_2"/>
    <property type="match status" value="1"/>
</dbReference>
<organism evidence="2 3">
    <name type="scientific">Naganishia liquefaciens</name>
    <dbReference type="NCBI Taxonomy" id="104408"/>
    <lineage>
        <taxon>Eukaryota</taxon>
        <taxon>Fungi</taxon>
        <taxon>Dikarya</taxon>
        <taxon>Basidiomycota</taxon>
        <taxon>Agaricomycotina</taxon>
        <taxon>Tremellomycetes</taxon>
        <taxon>Filobasidiales</taxon>
        <taxon>Filobasidiaceae</taxon>
        <taxon>Naganishia</taxon>
    </lineage>
</organism>
<accession>A0A8H3TST6</accession>
<dbReference type="InterPro" id="IPR013096">
    <property type="entry name" value="Cupin_2"/>
</dbReference>
<name>A0A8H3TST6_9TREE</name>
<sequence length="398" mass="42885">MSPIATDISSSLASFPAKLASVLPASASVPTSTLRLPHFSAPLPANKPYVLESDEGETITLVGSGSVMRYLATAKETDDQFAIVHTRARADEPVPAHFHARTHDTFLCVRGSMKVWENDQCRILGPGDFASVPPKCVHAFQPLGPENEFIGIISPGSWTKMFNYIGEPYMTSPTFPWNEDRPFPVPLFIEAIKAGEDVIPQREYAYPEAKPMSEDENTLPNDTTPYFLKADCGPKYFLATQSCSPLTLARNTNDHFALSVLAGIGSRDRFPAYTAAAESPAGQGPFHSGRKLRLASHSLFRVIEGKVAFDVEGGADTEEVVTTGESVMVPAGRAFSYAITSAYARMYVFSGKGGGLEEVFVRAGREGKSGEVVGGHEDASVEESKVDEVVKALGGEIV</sequence>
<dbReference type="InterPro" id="IPR011051">
    <property type="entry name" value="RmlC_Cupin_sf"/>
</dbReference>
<dbReference type="InterPro" id="IPR053146">
    <property type="entry name" value="QDO-like"/>
</dbReference>
<dbReference type="PANTHER" id="PTHR36440:SF1">
    <property type="entry name" value="PUTATIVE (AFU_ORTHOLOGUE AFUA_8G07350)-RELATED"/>
    <property type="match status" value="1"/>
</dbReference>
<dbReference type="InterPro" id="IPR014710">
    <property type="entry name" value="RmlC-like_jellyroll"/>
</dbReference>
<evidence type="ECO:0000313" key="3">
    <source>
        <dbReference type="Proteomes" id="UP000620104"/>
    </source>
</evidence>
<evidence type="ECO:0000259" key="1">
    <source>
        <dbReference type="Pfam" id="PF07883"/>
    </source>
</evidence>
<protein>
    <recommendedName>
        <fullName evidence="1">Cupin type-2 domain-containing protein</fullName>
    </recommendedName>
</protein>
<keyword evidence="3" id="KW-1185">Reference proteome</keyword>
<dbReference type="CDD" id="cd02215">
    <property type="entry name" value="cupin_QDO_N_C"/>
    <property type="match status" value="1"/>
</dbReference>